<feature type="domain" description="Fibrobacter succinogenes major paralogous" evidence="3">
    <location>
        <begin position="580"/>
        <end position="736"/>
    </location>
</feature>
<organism evidence="4 5">
    <name type="scientific">Candidatus Vampirococcus lugosii</name>
    <dbReference type="NCBI Taxonomy" id="2789015"/>
    <lineage>
        <taxon>Bacteria</taxon>
        <taxon>Candidatus Absconditibacteriota</taxon>
        <taxon>Vampirococcus</taxon>
    </lineage>
</organism>
<evidence type="ECO:0000313" key="4">
    <source>
        <dbReference type="EMBL" id="MBS8122417.1"/>
    </source>
</evidence>
<sequence>MKKIGLLFMGTLFLSGISYATVSAGEEGKGYIENGIIYCEGAEVGSTIEIEGETYYVAKDMDDGKSNIDDFGGKYSANRICTSHITDMSRVFSRRGEDFNQDIGNWDVSNVTDMEGMFLRAESFNQDISNWNVSNVTNMSMMFEEAKAFNNGCKEGDFSCDLNDWDTSNVTTMKSMFSDAEAFNQDIGNWDTSNVESMTNMFLSSTGLGVSQNSFNQDIGSWDVSNVNYMNSTFGKAENFDQDLSRWCVKKIPHMPSGFNTDSGFEGEKAKEPNWGGENCEQENCEQKNCEQKEENKDKEKEKDKEVDKEEEKEEGKEEGSVSGGGETYTTKLMPDGNQWTSENMRHAPTTGNHSCYDNDSANCDEYGRLYDWNAAMTVCEQLGGGWSLPSDDDWQNLETSLGCNDASDKENRCHGLGRKGNKMGGVLNQLGGYVDSAGKFRSLSSRYGYWWTSTEGAFSRSNDDVNESERAAIMRKTTGNNPEITRWYSFRTMSHSVVCVKKGEGGDKEENKIEEKEVDKEKEEKEENKEKEEKEENKEKEEKEENKEKEEKEENKEECSVNGGGETYTTKLMPDGNEWTSENMRHKPSEGNSWCYDDDSANCEKYGRLYNWDAAMTVCQQLGDGWNLPSDTDWQNLETSLGCNNASDKGNRCDGLGWDTTGNAGKLGGFINSLAGNRGIYGDFSELEEKGYWWSSAEHSHYTNSAWYRLFYSKNSNINRYYDYKKTGYSVVCVRDGDEEKKCENKEEENKEEKITTSSEDGYIKDGIVYCEGVGAGKTMEIEGEKYYVAKDKDDAKNNIDEFGGKYPANRICTSNITDMKFMFLEKENFNQDISNWDVSNVTDMRGMFGHAKSFNQDIGNWDVSNVTNMKGVFIHAKSFNKDISNWNTSNVVEMNNMFGGAKSFNQDISNWDTSNVTDMSSMFTRAEDFNQDIGSWDVSNVTTMNKMFTYAKNFNKDISDWDTSNVVDMEWMFREATSFNQDISSWDTSNVTNMIKIFDNAKAFDQDLSNWCVENIGTRPKHFYLKAGFEGEENKEPNWGKECKNKEEKITTPSEDGYIKDGIVYCEGVGAGKTMEIEGNEYYVAKDKGDVKNNIDEFGGKYPANRICTSNITDMKFMFLEEENFNQDISNWDVSNVTDMSYMFTYAKAFNQDISNWDVSNVTSMYRMFREAESFNKDISNWDVSNVTDMDRMFFRAESF</sequence>
<feature type="compositionally biased region" description="Basic and acidic residues" evidence="1">
    <location>
        <begin position="285"/>
        <end position="320"/>
    </location>
</feature>
<dbReference type="PANTHER" id="PTHR36812:SF9">
    <property type="entry name" value="MYB-LIKE PROTEIN X ISOFORM X1"/>
    <property type="match status" value="1"/>
</dbReference>
<dbReference type="NCBIfam" id="TIGR02145">
    <property type="entry name" value="Fib_succ_major"/>
    <property type="match status" value="2"/>
</dbReference>
<keyword evidence="5" id="KW-1185">Reference proteome</keyword>
<dbReference type="Pfam" id="PF03382">
    <property type="entry name" value="DUF285"/>
    <property type="match status" value="5"/>
</dbReference>
<keyword evidence="2" id="KW-0732">Signal</keyword>
<feature type="domain" description="Fibrobacter succinogenes major paralogous" evidence="3">
    <location>
        <begin position="340"/>
        <end position="478"/>
    </location>
</feature>
<dbReference type="InterPro" id="IPR011871">
    <property type="entry name" value="Fib_succ_major"/>
</dbReference>
<accession>A0ABS5QMJ1</accession>
<comment type="caution">
    <text evidence="4">The sequence shown here is derived from an EMBL/GenBank/DDBJ whole genome shotgun (WGS) entry which is preliminary data.</text>
</comment>
<evidence type="ECO:0000313" key="5">
    <source>
        <dbReference type="Proteomes" id="UP000680365"/>
    </source>
</evidence>
<protein>
    <submittedName>
        <fullName evidence="4">Membrane protein</fullName>
    </submittedName>
</protein>
<dbReference type="PANTHER" id="PTHR36812">
    <property type="entry name" value="NEUROFILAMENT TRIPLET M PROTEIN-LIKE PROTEIN"/>
    <property type="match status" value="1"/>
</dbReference>
<feature type="compositionally biased region" description="Basic and acidic residues" evidence="1">
    <location>
        <begin position="506"/>
        <end position="560"/>
    </location>
</feature>
<feature type="chain" id="PRO_5045324282" evidence="2">
    <location>
        <begin position="21"/>
        <end position="1202"/>
    </location>
</feature>
<dbReference type="Proteomes" id="UP000680365">
    <property type="component" value="Unassembled WGS sequence"/>
</dbReference>
<feature type="signal peptide" evidence="2">
    <location>
        <begin position="1"/>
        <end position="20"/>
    </location>
</feature>
<evidence type="ECO:0000256" key="2">
    <source>
        <dbReference type="SAM" id="SignalP"/>
    </source>
</evidence>
<dbReference type="Pfam" id="PF09603">
    <property type="entry name" value="Fib_succ_major"/>
    <property type="match status" value="2"/>
</dbReference>
<evidence type="ECO:0000256" key="1">
    <source>
        <dbReference type="SAM" id="MobiDB-lite"/>
    </source>
</evidence>
<feature type="region of interest" description="Disordered" evidence="1">
    <location>
        <begin position="506"/>
        <end position="574"/>
    </location>
</feature>
<proteinExistence type="predicted"/>
<dbReference type="NCBIfam" id="TIGR02167">
    <property type="entry name" value="Liste_lipo_26"/>
    <property type="match status" value="13"/>
</dbReference>
<dbReference type="InterPro" id="IPR011889">
    <property type="entry name" value="Liste_lipo_26"/>
</dbReference>
<reference evidence="4 5" key="1">
    <citation type="journal article" date="2021" name="Nat. Commun.">
        <title>Reductive evolution and unique predatory mode in the CPR bacterium Vampirococcus lugosii.</title>
        <authorList>
            <person name="Moreira D."/>
            <person name="Zivanovic Y."/>
            <person name="Lopez-Archilla A.I."/>
            <person name="Iniesto M."/>
            <person name="Lopez-Garcia P."/>
        </authorList>
    </citation>
    <scope>NUCLEOTIDE SEQUENCE [LARGE SCALE GENOMIC DNA]</scope>
    <source>
        <strain evidence="4">Chiprana</strain>
    </source>
</reference>
<gene>
    <name evidence="4" type="ORF">VAMP_493n19</name>
</gene>
<dbReference type="InterPro" id="IPR005046">
    <property type="entry name" value="DUF285"/>
</dbReference>
<evidence type="ECO:0000259" key="3">
    <source>
        <dbReference type="Pfam" id="PF09603"/>
    </source>
</evidence>
<dbReference type="EMBL" id="JAEDAM010000093">
    <property type="protein sequence ID" value="MBS8122417.1"/>
    <property type="molecule type" value="Genomic_DNA"/>
</dbReference>
<name>A0ABS5QMJ1_9BACT</name>
<dbReference type="RefSeq" id="WP_369127424.1">
    <property type="nucleotide sequence ID" value="NZ_JAEDAM010000093.1"/>
</dbReference>
<feature type="region of interest" description="Disordered" evidence="1">
    <location>
        <begin position="258"/>
        <end position="354"/>
    </location>
</feature>
<feature type="non-terminal residue" evidence="4">
    <location>
        <position position="1202"/>
    </location>
</feature>